<dbReference type="InterPro" id="IPR037066">
    <property type="entry name" value="Plug_dom_sf"/>
</dbReference>
<dbReference type="AlphaFoldDB" id="A0A9X3BJA7"/>
<evidence type="ECO:0000256" key="2">
    <source>
        <dbReference type="ARBA" id="ARBA00022448"/>
    </source>
</evidence>
<dbReference type="RefSeq" id="WP_279299999.1">
    <property type="nucleotide sequence ID" value="NZ_JAOTIF010000037.1"/>
</dbReference>
<keyword evidence="3 7" id="KW-1134">Transmembrane beta strand</keyword>
<dbReference type="PROSITE" id="PS52016">
    <property type="entry name" value="TONB_DEPENDENT_REC_3"/>
    <property type="match status" value="1"/>
</dbReference>
<keyword evidence="8" id="KW-0732">Signal</keyword>
<dbReference type="Pfam" id="PF13715">
    <property type="entry name" value="CarbopepD_reg_2"/>
    <property type="match status" value="1"/>
</dbReference>
<keyword evidence="6 7" id="KW-0998">Cell outer membrane</keyword>
<evidence type="ECO:0000256" key="4">
    <source>
        <dbReference type="ARBA" id="ARBA00022692"/>
    </source>
</evidence>
<organism evidence="10 11">
    <name type="scientific">Paraflavisolibacter caeni</name>
    <dbReference type="NCBI Taxonomy" id="2982496"/>
    <lineage>
        <taxon>Bacteria</taxon>
        <taxon>Pseudomonadati</taxon>
        <taxon>Bacteroidota</taxon>
        <taxon>Chitinophagia</taxon>
        <taxon>Chitinophagales</taxon>
        <taxon>Chitinophagaceae</taxon>
        <taxon>Paraflavisolibacter</taxon>
    </lineage>
</organism>
<evidence type="ECO:0000256" key="5">
    <source>
        <dbReference type="ARBA" id="ARBA00023136"/>
    </source>
</evidence>
<evidence type="ECO:0000256" key="8">
    <source>
        <dbReference type="SAM" id="SignalP"/>
    </source>
</evidence>
<keyword evidence="2 7" id="KW-0813">Transport</keyword>
<feature type="signal peptide" evidence="8">
    <location>
        <begin position="1"/>
        <end position="17"/>
    </location>
</feature>
<dbReference type="Proteomes" id="UP001155483">
    <property type="component" value="Unassembled WGS sequence"/>
</dbReference>
<dbReference type="InterPro" id="IPR023997">
    <property type="entry name" value="TonB-dep_OMP_SusC/RagA_CS"/>
</dbReference>
<dbReference type="InterPro" id="IPR008969">
    <property type="entry name" value="CarboxyPept-like_regulatory"/>
</dbReference>
<accession>A0A9X3BJA7</accession>
<sequence length="1100" mass="120162">MKMIAVLLLSACLTAGATGYSQKVTLSEKNARLEKVFNEIKRQTGFEFLYTDEMMQHAGRISIELKDVDLPDALNACFKGQPLGYAIMEKTVVVKSKPITISRTEDAPLPPNEIEIKGVVKDEDGKPLVGASVMLKGSKIGTVTTTNGEFIITVPNNATALVVSYVGMENAEVNINGKLNLNITLHVAAGLFQDVVVVGYGTQKKQAVTGAVATAKLSTYERVPTTNVFESLKGAVPGLNISGTQKAGEVPSFSIRGTNSVNSTGSNPLVVVDGVIFAGNLADIAPGDIESFTVLKDASATAVYGSRSGNGVILIETKKGKVLGKPQFDVVLNSGISTQMKPLEVYDAQGYIKRLLDLRADRGVESDPNRIEFYLQPEELKNYKATADHTPTVTDPFSLFRQKGKLMNATISVSNRTEKTRYYMSANLTNQRGVILNDEFTRYTGRVNVETDLAKWLTVGVKTSYSYRNYPDDRIYSGLGDGNSIYNFSPYASVTNPDGTYAKFPQTSTSFVSPFWQLATTADNRQNSLNGIGTAVVKVPWVQGLSYTLNAGITQNWNESGSFYNLQTMSGSTKNGVANRGYSRSTSRLVDNILKYNRSFAGVHNVDLTLLNSYENANSERMAASGSGFDNLALGDYGIGAAAVQTSSSGGTESVGKGHMGRLTYTFNNKYALTGTYRRDGYSAFGKDNKWASFPGVGVNWNISKEKFMEDVKAVDNLALRVSYGSNGTRSIALYQTLASMGGGRYIFYPDNSYTYTQSISTMASPYLVWESIVGWNTGLDFSLLKNRITGSLDLYSKYTENLINPQTLPAIGGIGSSVVNVGKIGNKGIELGLTTVNIQKHDFTWTTDFAFTLNRNKVISIYGKDNNGDGKEDDDLSRGLYIGKDRNAIYDYKIIGMWQQADKDKGTIMKGFNPGTYNIEDVSGDGNITSDKDRQFLGTGRENFRWGLTNTVAYKNWSLMAFLNSIWGGHGYFLGGNTPYFDPYVADEAHNRPVYDYWTPTNTGAAFPRPDISSKNAAATATKYIDRSFIRLQKVALTYDMSSLISKYGIKSMRASLSADNLFTYAPYWIGLDPEVGAGISVNSIPSIRNYSLVLSFNF</sequence>
<proteinExistence type="inferred from homology"/>
<comment type="subcellular location">
    <subcellularLocation>
        <location evidence="1 7">Cell outer membrane</location>
        <topology evidence="1 7">Multi-pass membrane protein</topology>
    </subcellularLocation>
</comment>
<protein>
    <submittedName>
        <fullName evidence="10">SusC/RagA family TonB-linked outer membrane protein</fullName>
    </submittedName>
</protein>
<dbReference type="NCBIfam" id="TIGR04056">
    <property type="entry name" value="OMP_RagA_SusC"/>
    <property type="match status" value="1"/>
</dbReference>
<dbReference type="EMBL" id="JAOTIF010000037">
    <property type="protein sequence ID" value="MCU7552562.1"/>
    <property type="molecule type" value="Genomic_DNA"/>
</dbReference>
<comment type="similarity">
    <text evidence="7">Belongs to the TonB-dependent receptor family.</text>
</comment>
<comment type="caution">
    <text evidence="10">The sequence shown here is derived from an EMBL/GenBank/DDBJ whole genome shotgun (WGS) entry which is preliminary data.</text>
</comment>
<dbReference type="Gene3D" id="2.170.130.10">
    <property type="entry name" value="TonB-dependent receptor, plug domain"/>
    <property type="match status" value="1"/>
</dbReference>
<dbReference type="Gene3D" id="2.40.170.20">
    <property type="entry name" value="TonB-dependent receptor, beta-barrel domain"/>
    <property type="match status" value="1"/>
</dbReference>
<evidence type="ECO:0000256" key="7">
    <source>
        <dbReference type="PROSITE-ProRule" id="PRU01360"/>
    </source>
</evidence>
<keyword evidence="4 7" id="KW-0812">Transmembrane</keyword>
<reference evidence="10" key="2">
    <citation type="submission" date="2023-04" db="EMBL/GenBank/DDBJ databases">
        <title>Paracnuella aquatica gen. nov., sp. nov., a member of the family Chitinophagaceae isolated from a hot spring.</title>
        <authorList>
            <person name="Wang C."/>
        </authorList>
    </citation>
    <scope>NUCLEOTIDE SEQUENCE</scope>
    <source>
        <strain evidence="10">LB-8</strain>
    </source>
</reference>
<name>A0A9X3BJA7_9BACT</name>
<keyword evidence="5 7" id="KW-0472">Membrane</keyword>
<gene>
    <name evidence="10" type="ORF">OCK74_25815</name>
</gene>
<dbReference type="SUPFAM" id="SSF56935">
    <property type="entry name" value="Porins"/>
    <property type="match status" value="1"/>
</dbReference>
<dbReference type="InterPro" id="IPR039426">
    <property type="entry name" value="TonB-dep_rcpt-like"/>
</dbReference>
<feature type="domain" description="TonB-dependent receptor plug" evidence="9">
    <location>
        <begin position="205"/>
        <end position="312"/>
    </location>
</feature>
<feature type="chain" id="PRO_5040943824" evidence="8">
    <location>
        <begin position="18"/>
        <end position="1100"/>
    </location>
</feature>
<dbReference type="InterPro" id="IPR023996">
    <property type="entry name" value="TonB-dep_OMP_SusC/RagA"/>
</dbReference>
<dbReference type="GO" id="GO:0009279">
    <property type="term" value="C:cell outer membrane"/>
    <property type="evidence" value="ECO:0007669"/>
    <property type="project" value="UniProtKB-SubCell"/>
</dbReference>
<evidence type="ECO:0000256" key="6">
    <source>
        <dbReference type="ARBA" id="ARBA00023237"/>
    </source>
</evidence>
<evidence type="ECO:0000256" key="3">
    <source>
        <dbReference type="ARBA" id="ARBA00022452"/>
    </source>
</evidence>
<dbReference type="InterPro" id="IPR012910">
    <property type="entry name" value="Plug_dom"/>
</dbReference>
<dbReference type="Pfam" id="PF07715">
    <property type="entry name" value="Plug"/>
    <property type="match status" value="1"/>
</dbReference>
<dbReference type="InterPro" id="IPR036942">
    <property type="entry name" value="Beta-barrel_TonB_sf"/>
</dbReference>
<evidence type="ECO:0000259" key="9">
    <source>
        <dbReference type="Pfam" id="PF07715"/>
    </source>
</evidence>
<dbReference type="NCBIfam" id="TIGR04057">
    <property type="entry name" value="SusC_RagA_signa"/>
    <property type="match status" value="1"/>
</dbReference>
<evidence type="ECO:0000313" key="10">
    <source>
        <dbReference type="EMBL" id="MCU7552562.1"/>
    </source>
</evidence>
<dbReference type="SUPFAM" id="SSF49464">
    <property type="entry name" value="Carboxypeptidase regulatory domain-like"/>
    <property type="match status" value="1"/>
</dbReference>
<keyword evidence="11" id="KW-1185">Reference proteome</keyword>
<evidence type="ECO:0000256" key="1">
    <source>
        <dbReference type="ARBA" id="ARBA00004571"/>
    </source>
</evidence>
<reference evidence="10" key="1">
    <citation type="submission" date="2022-09" db="EMBL/GenBank/DDBJ databases">
        <authorList>
            <person name="Yuan C."/>
            <person name="Ke Z."/>
        </authorList>
    </citation>
    <scope>NUCLEOTIDE SEQUENCE</scope>
    <source>
        <strain evidence="10">LB-8</strain>
    </source>
</reference>
<dbReference type="Gene3D" id="2.60.40.1120">
    <property type="entry name" value="Carboxypeptidase-like, regulatory domain"/>
    <property type="match status" value="1"/>
</dbReference>
<evidence type="ECO:0000313" key="11">
    <source>
        <dbReference type="Proteomes" id="UP001155483"/>
    </source>
</evidence>